<evidence type="ECO:0000256" key="1">
    <source>
        <dbReference type="ARBA" id="ARBA00022729"/>
    </source>
</evidence>
<gene>
    <name evidence="5" type="ORF">ACFOZ1_01130</name>
</gene>
<dbReference type="Gene3D" id="3.60.21.10">
    <property type="match status" value="1"/>
</dbReference>
<dbReference type="Proteomes" id="UP001595880">
    <property type="component" value="Unassembled WGS sequence"/>
</dbReference>
<sequence length="519" mass="59488">MGNSISICITSDVHGYLVPTNYRDDQKENIGLAKLTTVINRIKNKQPTLLIDNGDFLQGSPFTYYFAKYYEHLPSPIIDVYNYLQYDAVILGNHEFNYGLDYLQKCMKHSQFPWLSSNILNKDTEKPYFGVPYVIKMIEGRKIAIIGVTTHYIPNWEDPKHIEKLLFEDAVKATKKWVNYVKNKESPDVIIVSYHGGLEKDPDTGAETELLTGENQGYQICEEIADIDVLITGHQHRKLIATIHNKTVIQTGSKGSALGEIKMEWDKANNLLINCAIHELDECVEENKDIMHLLSKNERKVQEWLDKPIALVEGEMTITNPFQARIEEHPFIEYVNTLQMQVANVSISCTALFDNESKGFPQHITMRDIVSNYIYPNTLKVLRLLGQDIKDALEKSASYFAIENGELTINPSFHTPKPQHYNYDMWEGIEYELDITRPIGERVAKLEKNGRSLNLTETYDVVMNNYRASGGGNYSMFQNKEIVKDIPIDMTVLIADNLLNRKKIKASVNNNFKVRFTDK</sequence>
<feature type="domain" description="5'-Nucleotidase C-terminal" evidence="4">
    <location>
        <begin position="322"/>
        <end position="478"/>
    </location>
</feature>
<organism evidence="5 6">
    <name type="scientific">Gracilibacillus marinus</name>
    <dbReference type="NCBI Taxonomy" id="630535"/>
    <lineage>
        <taxon>Bacteria</taxon>
        <taxon>Bacillati</taxon>
        <taxon>Bacillota</taxon>
        <taxon>Bacilli</taxon>
        <taxon>Bacillales</taxon>
        <taxon>Bacillaceae</taxon>
        <taxon>Gracilibacillus</taxon>
    </lineage>
</organism>
<evidence type="ECO:0000256" key="2">
    <source>
        <dbReference type="RuleBase" id="RU362119"/>
    </source>
</evidence>
<accession>A0ABV8VRM9</accession>
<dbReference type="InterPro" id="IPR004843">
    <property type="entry name" value="Calcineurin-like_PHP"/>
</dbReference>
<comment type="caution">
    <text evidence="5">The sequence shown here is derived from an EMBL/GenBank/DDBJ whole genome shotgun (WGS) entry which is preliminary data.</text>
</comment>
<feature type="domain" description="Calcineurin-like phosphoesterase" evidence="3">
    <location>
        <begin position="6"/>
        <end position="237"/>
    </location>
</feature>
<dbReference type="Gene3D" id="3.90.780.10">
    <property type="entry name" value="5'-Nucleotidase, C-terminal domain"/>
    <property type="match status" value="1"/>
</dbReference>
<reference evidence="6" key="1">
    <citation type="journal article" date="2019" name="Int. J. Syst. Evol. Microbiol.">
        <title>The Global Catalogue of Microorganisms (GCM) 10K type strain sequencing project: providing services to taxonomists for standard genome sequencing and annotation.</title>
        <authorList>
            <consortium name="The Broad Institute Genomics Platform"/>
            <consortium name="The Broad Institute Genome Sequencing Center for Infectious Disease"/>
            <person name="Wu L."/>
            <person name="Ma J."/>
        </authorList>
    </citation>
    <scope>NUCLEOTIDE SEQUENCE [LARGE SCALE GENOMIC DNA]</scope>
    <source>
        <strain evidence="6">KACC 14058</strain>
    </source>
</reference>
<keyword evidence="2" id="KW-0378">Hydrolase</keyword>
<dbReference type="InterPro" id="IPR008334">
    <property type="entry name" value="5'-Nucleotdase_C"/>
</dbReference>
<keyword evidence="1" id="KW-0732">Signal</keyword>
<keyword evidence="2" id="KW-0547">Nucleotide-binding</keyword>
<dbReference type="PRINTS" id="PR01607">
    <property type="entry name" value="APYRASEFAMLY"/>
</dbReference>
<dbReference type="SUPFAM" id="SSF55816">
    <property type="entry name" value="5'-nucleotidase (syn. UDP-sugar hydrolase), C-terminal domain"/>
    <property type="match status" value="1"/>
</dbReference>
<evidence type="ECO:0000259" key="4">
    <source>
        <dbReference type="Pfam" id="PF02872"/>
    </source>
</evidence>
<dbReference type="PANTHER" id="PTHR11575">
    <property type="entry name" value="5'-NUCLEOTIDASE-RELATED"/>
    <property type="match status" value="1"/>
</dbReference>
<dbReference type="Pfam" id="PF02872">
    <property type="entry name" value="5_nucleotid_C"/>
    <property type="match status" value="1"/>
</dbReference>
<dbReference type="InterPro" id="IPR029052">
    <property type="entry name" value="Metallo-depent_PP-like"/>
</dbReference>
<dbReference type="PROSITE" id="PS00786">
    <property type="entry name" value="5_NUCLEOTIDASE_2"/>
    <property type="match status" value="1"/>
</dbReference>
<evidence type="ECO:0000259" key="3">
    <source>
        <dbReference type="Pfam" id="PF00149"/>
    </source>
</evidence>
<comment type="similarity">
    <text evidence="2">Belongs to the 5'-nucleotidase family.</text>
</comment>
<keyword evidence="6" id="KW-1185">Reference proteome</keyword>
<dbReference type="RefSeq" id="WP_390194974.1">
    <property type="nucleotide sequence ID" value="NZ_JBHSDV010000001.1"/>
</dbReference>
<evidence type="ECO:0000313" key="6">
    <source>
        <dbReference type="Proteomes" id="UP001595880"/>
    </source>
</evidence>
<dbReference type="InterPro" id="IPR006146">
    <property type="entry name" value="5'-Nucleotdase_CS"/>
</dbReference>
<dbReference type="Pfam" id="PF00149">
    <property type="entry name" value="Metallophos"/>
    <property type="match status" value="1"/>
</dbReference>
<dbReference type="SUPFAM" id="SSF56300">
    <property type="entry name" value="Metallo-dependent phosphatases"/>
    <property type="match status" value="1"/>
</dbReference>
<proteinExistence type="inferred from homology"/>
<dbReference type="InterPro" id="IPR036907">
    <property type="entry name" value="5'-Nucleotdase_C_sf"/>
</dbReference>
<name>A0ABV8VRM9_9BACI</name>
<dbReference type="PANTHER" id="PTHR11575:SF6">
    <property type="entry name" value="2',3'-CYCLIC-NUCLEOTIDE 2'-PHOSPHODIESTERASE_3'-NUCLEOTIDASE"/>
    <property type="match status" value="1"/>
</dbReference>
<dbReference type="EMBL" id="JBHSDV010000001">
    <property type="protein sequence ID" value="MFC4386401.1"/>
    <property type="molecule type" value="Genomic_DNA"/>
</dbReference>
<protein>
    <submittedName>
        <fullName evidence="5">Bifunctional metallophosphatase/5'-nucleotidase</fullName>
    </submittedName>
</protein>
<dbReference type="InterPro" id="IPR006179">
    <property type="entry name" value="5_nucleotidase/apyrase"/>
</dbReference>
<evidence type="ECO:0000313" key="5">
    <source>
        <dbReference type="EMBL" id="MFC4386401.1"/>
    </source>
</evidence>